<organism evidence="1 2">
    <name type="scientific">Diplocarpon coronariae</name>
    <dbReference type="NCBI Taxonomy" id="2795749"/>
    <lineage>
        <taxon>Eukaryota</taxon>
        <taxon>Fungi</taxon>
        <taxon>Dikarya</taxon>
        <taxon>Ascomycota</taxon>
        <taxon>Pezizomycotina</taxon>
        <taxon>Leotiomycetes</taxon>
        <taxon>Helotiales</taxon>
        <taxon>Drepanopezizaceae</taxon>
        <taxon>Diplocarpon</taxon>
    </lineage>
</organism>
<dbReference type="AlphaFoldDB" id="A0A218YXP9"/>
<name>A0A218YXP9_9HELO</name>
<evidence type="ECO:0000313" key="1">
    <source>
        <dbReference type="EMBL" id="OWP00232.1"/>
    </source>
</evidence>
<keyword evidence="2" id="KW-1185">Reference proteome</keyword>
<protein>
    <submittedName>
        <fullName evidence="1">Uncharacterized protein</fullName>
    </submittedName>
</protein>
<comment type="caution">
    <text evidence="1">The sequence shown here is derived from an EMBL/GenBank/DDBJ whole genome shotgun (WGS) entry which is preliminary data.</text>
</comment>
<dbReference type="EMBL" id="MZNU01000334">
    <property type="protein sequence ID" value="OWP00232.1"/>
    <property type="molecule type" value="Genomic_DNA"/>
</dbReference>
<sequence>MFLQENATSRPSARAGHVDCSPLGHSANALVYDWTLSRHVYTAEPPSPLASPVADSGLIVLRQSSQVEPKTSSQRSGELQVPSISGCESTAALNPLHVHDTSSYTSGAAAYVK</sequence>
<dbReference type="Proteomes" id="UP000242519">
    <property type="component" value="Unassembled WGS sequence"/>
</dbReference>
<dbReference type="InParanoid" id="A0A218YXP9"/>
<proteinExistence type="predicted"/>
<gene>
    <name evidence="1" type="ORF">B2J93_2449</name>
</gene>
<reference evidence="1 2" key="1">
    <citation type="submission" date="2017-04" db="EMBL/GenBank/DDBJ databases">
        <title>Draft genome sequence of Marssonina coronaria NL1: causal agent of apple blotch.</title>
        <authorList>
            <person name="Cheng Q."/>
        </authorList>
    </citation>
    <scope>NUCLEOTIDE SEQUENCE [LARGE SCALE GENOMIC DNA]</scope>
    <source>
        <strain evidence="1 2">NL1</strain>
    </source>
</reference>
<accession>A0A218YXP9</accession>
<evidence type="ECO:0000313" key="2">
    <source>
        <dbReference type="Proteomes" id="UP000242519"/>
    </source>
</evidence>